<dbReference type="Proteomes" id="UP000199028">
    <property type="component" value="Unassembled WGS sequence"/>
</dbReference>
<reference evidence="2" key="1">
    <citation type="submission" date="2016-10" db="EMBL/GenBank/DDBJ databases">
        <authorList>
            <person name="Varghese N."/>
            <person name="Submissions S."/>
        </authorList>
    </citation>
    <scope>NUCLEOTIDE SEQUENCE [LARGE SCALE GENOMIC DNA]</scope>
    <source>
        <strain evidence="2">CGMCC 4.578</strain>
    </source>
</reference>
<dbReference type="AlphaFoldDB" id="A0A1H9MS89"/>
<accession>A0A1H9MS89</accession>
<gene>
    <name evidence="1" type="ORF">SAMN05216195_104491</name>
</gene>
<proteinExistence type="predicted"/>
<sequence>MKFRLHGKGQVPLTIVFEPSGAEYVIPGGGHVVVEFEGDGEGEISVYDDHATPSGHHASLDGRRRGAAVLIAIRQNTRRHVGTP</sequence>
<keyword evidence="2" id="KW-1185">Reference proteome</keyword>
<name>A0A1H9MS89_9PSEU</name>
<organism evidence="1 2">
    <name type="scientific">Lentzea flaviverrucosa</name>
    <dbReference type="NCBI Taxonomy" id="200379"/>
    <lineage>
        <taxon>Bacteria</taxon>
        <taxon>Bacillati</taxon>
        <taxon>Actinomycetota</taxon>
        <taxon>Actinomycetes</taxon>
        <taxon>Pseudonocardiales</taxon>
        <taxon>Pseudonocardiaceae</taxon>
        <taxon>Lentzea</taxon>
    </lineage>
</organism>
<evidence type="ECO:0000313" key="1">
    <source>
        <dbReference type="EMBL" id="SER26574.1"/>
    </source>
</evidence>
<evidence type="ECO:0000313" key="2">
    <source>
        <dbReference type="Proteomes" id="UP000199028"/>
    </source>
</evidence>
<dbReference type="RefSeq" id="WP_090065677.1">
    <property type="nucleotide sequence ID" value="NZ_FOFT01000004.1"/>
</dbReference>
<dbReference type="EMBL" id="FOFT01000004">
    <property type="protein sequence ID" value="SER26574.1"/>
    <property type="molecule type" value="Genomic_DNA"/>
</dbReference>
<protein>
    <submittedName>
        <fullName evidence="1">Uncharacterized protein</fullName>
    </submittedName>
</protein>